<gene>
    <name evidence="2" type="ORF">L207DRAFT_516699</name>
    <name evidence="1" type="ORF">L207DRAFT_519031</name>
</gene>
<keyword evidence="3" id="KW-1185">Reference proteome</keyword>
<reference evidence="1 3" key="1">
    <citation type="submission" date="2016-04" db="EMBL/GenBank/DDBJ databases">
        <title>A degradative enzymes factory behind the ericoid mycorrhizal symbiosis.</title>
        <authorList>
            <consortium name="DOE Joint Genome Institute"/>
            <person name="Martino E."/>
            <person name="Morin E."/>
            <person name="Grelet G."/>
            <person name="Kuo A."/>
            <person name="Kohler A."/>
            <person name="Daghino S."/>
            <person name="Barry K."/>
            <person name="Choi C."/>
            <person name="Cichocki N."/>
            <person name="Clum A."/>
            <person name="Copeland A."/>
            <person name="Hainaut M."/>
            <person name="Haridas S."/>
            <person name="Labutti K."/>
            <person name="Lindquist E."/>
            <person name="Lipzen A."/>
            <person name="Khouja H.-R."/>
            <person name="Murat C."/>
            <person name="Ohm R."/>
            <person name="Olson A."/>
            <person name="Spatafora J."/>
            <person name="Veneault-Fourrey C."/>
            <person name="Henrissat B."/>
            <person name="Grigoriev I."/>
            <person name="Martin F."/>
            <person name="Perotto S."/>
        </authorList>
    </citation>
    <scope>NUCLEOTIDE SEQUENCE [LARGE SCALE GENOMIC DNA]</scope>
    <source>
        <strain evidence="1 3">F</strain>
    </source>
</reference>
<dbReference type="AlphaFoldDB" id="A0A2J6R135"/>
<protein>
    <submittedName>
        <fullName evidence="1">Uncharacterized protein</fullName>
    </submittedName>
</protein>
<evidence type="ECO:0000313" key="2">
    <source>
        <dbReference type="EMBL" id="PMD34517.1"/>
    </source>
</evidence>
<dbReference type="Proteomes" id="UP000235786">
    <property type="component" value="Unassembled WGS sequence"/>
</dbReference>
<name>A0A2J6R135_HYAVF</name>
<evidence type="ECO:0000313" key="1">
    <source>
        <dbReference type="EMBL" id="PMD32230.1"/>
    </source>
</evidence>
<dbReference type="EMBL" id="KZ613960">
    <property type="protein sequence ID" value="PMD32230.1"/>
    <property type="molecule type" value="Genomic_DNA"/>
</dbReference>
<organism evidence="1 3">
    <name type="scientific">Hyaloscypha variabilis (strain UAMH 11265 / GT02V1 / F)</name>
    <name type="common">Meliniomyces variabilis</name>
    <dbReference type="NCBI Taxonomy" id="1149755"/>
    <lineage>
        <taxon>Eukaryota</taxon>
        <taxon>Fungi</taxon>
        <taxon>Dikarya</taxon>
        <taxon>Ascomycota</taxon>
        <taxon>Pezizomycotina</taxon>
        <taxon>Leotiomycetes</taxon>
        <taxon>Helotiales</taxon>
        <taxon>Hyaloscyphaceae</taxon>
        <taxon>Hyaloscypha</taxon>
        <taxon>Hyaloscypha variabilis</taxon>
    </lineage>
</organism>
<proteinExistence type="predicted"/>
<sequence length="61" mass="6456">MIGCCSTAAAGFNLIKAFMPLRDPGIQALTSHKHEQRSNALQLSSDKCLVGVTLTGVPRSL</sequence>
<dbReference type="EMBL" id="KZ613953">
    <property type="protein sequence ID" value="PMD34517.1"/>
    <property type="molecule type" value="Genomic_DNA"/>
</dbReference>
<accession>A0A2J6R135</accession>
<evidence type="ECO:0000313" key="3">
    <source>
        <dbReference type="Proteomes" id="UP000235786"/>
    </source>
</evidence>